<evidence type="ECO:0000256" key="5">
    <source>
        <dbReference type="ARBA" id="ARBA00022461"/>
    </source>
</evidence>
<evidence type="ECO:0000256" key="7">
    <source>
        <dbReference type="ARBA" id="ARBA00022692"/>
    </source>
</evidence>
<accession>A0A4S2LI50</accession>
<keyword evidence="10 15" id="KW-0406">Ion transport</keyword>
<dbReference type="FunFam" id="1.10.287.4070:FF:000001">
    <property type="entry name" value="Probable Nucleolar protein 58"/>
    <property type="match status" value="1"/>
</dbReference>
<dbReference type="InterPro" id="IPR012976">
    <property type="entry name" value="NOSIC"/>
</dbReference>
<evidence type="ECO:0000256" key="11">
    <source>
        <dbReference type="ARBA" id="ARBA00023136"/>
    </source>
</evidence>
<dbReference type="GO" id="GO:0031428">
    <property type="term" value="C:box C/D methylation guide snoRNP complex"/>
    <property type="evidence" value="ECO:0007669"/>
    <property type="project" value="InterPro"/>
</dbReference>
<organism evidence="18 19">
    <name type="scientific">Opisthorchis felineus</name>
    <dbReference type="NCBI Taxonomy" id="147828"/>
    <lineage>
        <taxon>Eukaryota</taxon>
        <taxon>Metazoa</taxon>
        <taxon>Spiralia</taxon>
        <taxon>Lophotrochozoa</taxon>
        <taxon>Platyhelminthes</taxon>
        <taxon>Trematoda</taxon>
        <taxon>Digenea</taxon>
        <taxon>Opisthorchiida</taxon>
        <taxon>Opisthorchiata</taxon>
        <taxon>Opisthorchiidae</taxon>
        <taxon>Opisthorchis</taxon>
    </lineage>
</organism>
<keyword evidence="9" id="KW-0915">Sodium</keyword>
<evidence type="ECO:0000256" key="14">
    <source>
        <dbReference type="ARBA" id="ARBA00023303"/>
    </source>
</evidence>
<keyword evidence="7 15" id="KW-0812">Transmembrane</keyword>
<evidence type="ECO:0000256" key="4">
    <source>
        <dbReference type="ARBA" id="ARBA00022448"/>
    </source>
</evidence>
<keyword evidence="4 15" id="KW-0813">Transport</keyword>
<dbReference type="SUPFAM" id="SSF89124">
    <property type="entry name" value="Nop domain"/>
    <property type="match status" value="1"/>
</dbReference>
<keyword evidence="11 16" id="KW-0472">Membrane</keyword>
<dbReference type="AlphaFoldDB" id="A0A4S2LI50"/>
<dbReference type="InterPro" id="IPR012974">
    <property type="entry name" value="NOP58/56_N"/>
</dbReference>
<dbReference type="PRINTS" id="PR01078">
    <property type="entry name" value="AMINACHANNEL"/>
</dbReference>
<dbReference type="InterPro" id="IPR001873">
    <property type="entry name" value="ENaC"/>
</dbReference>
<keyword evidence="8 16" id="KW-1133">Transmembrane helix</keyword>
<dbReference type="GO" id="GO:0032040">
    <property type="term" value="C:small-subunit processome"/>
    <property type="evidence" value="ECO:0007669"/>
    <property type="project" value="InterPro"/>
</dbReference>
<dbReference type="STRING" id="147828.A0A4S2LI50"/>
<name>A0A4S2LI50_OPIFE</name>
<dbReference type="FunFam" id="1.10.246.90:FF:000005">
    <property type="entry name" value="Nucleolar protein 5, putative"/>
    <property type="match status" value="1"/>
</dbReference>
<evidence type="ECO:0000256" key="1">
    <source>
        <dbReference type="ARBA" id="ARBA00004141"/>
    </source>
</evidence>
<keyword evidence="13" id="KW-0539">Nucleus</keyword>
<dbReference type="OrthoDB" id="6021021at2759"/>
<dbReference type="GO" id="GO:0042254">
    <property type="term" value="P:ribosome biogenesis"/>
    <property type="evidence" value="ECO:0007669"/>
    <property type="project" value="UniProtKB-KW"/>
</dbReference>
<reference evidence="18 19" key="1">
    <citation type="journal article" date="2019" name="BMC Genomics">
        <title>New insights from Opisthorchis felineus genome: update on genomics of the epidemiologically important liver flukes.</title>
        <authorList>
            <person name="Ershov N.I."/>
            <person name="Mordvinov V.A."/>
            <person name="Prokhortchouk E.B."/>
            <person name="Pakharukova M.Y."/>
            <person name="Gunbin K.V."/>
            <person name="Ustyantsev K."/>
            <person name="Genaev M.A."/>
            <person name="Blinov A.G."/>
            <person name="Mazur A."/>
            <person name="Boulygina E."/>
            <person name="Tsygankova S."/>
            <person name="Khrameeva E."/>
            <person name="Chekanov N."/>
            <person name="Fan G."/>
            <person name="Xiao A."/>
            <person name="Zhang H."/>
            <person name="Xu X."/>
            <person name="Yang H."/>
            <person name="Solovyev V."/>
            <person name="Lee S.M."/>
            <person name="Liu X."/>
            <person name="Afonnikov D.A."/>
            <person name="Skryabin K.G."/>
        </authorList>
    </citation>
    <scope>NUCLEOTIDE SEQUENCE [LARGE SCALE GENOMIC DNA]</scope>
    <source>
        <strain evidence="18">AK-0245</strain>
        <tissue evidence="18">Whole organism</tissue>
    </source>
</reference>
<evidence type="ECO:0000313" key="19">
    <source>
        <dbReference type="Proteomes" id="UP000308267"/>
    </source>
</evidence>
<dbReference type="SMART" id="SM00931">
    <property type="entry name" value="NOSIC"/>
    <property type="match status" value="1"/>
</dbReference>
<proteinExistence type="inferred from homology"/>
<comment type="subcellular location">
    <subcellularLocation>
        <location evidence="1">Membrane</location>
        <topology evidence="1">Multi-pass membrane protein</topology>
    </subcellularLocation>
    <subcellularLocation>
        <location evidence="2">Nucleus</location>
        <location evidence="2">Nucleolus</location>
    </subcellularLocation>
</comment>
<keyword evidence="5 15" id="KW-0894">Sodium channel</keyword>
<dbReference type="InterPro" id="IPR042239">
    <property type="entry name" value="Nop_C"/>
</dbReference>
<dbReference type="PANTHER" id="PTHR10894:SF1">
    <property type="entry name" value="NUCLEOLAR PROTEIN 58"/>
    <property type="match status" value="1"/>
</dbReference>
<feature type="domain" description="Nop" evidence="17">
    <location>
        <begin position="284"/>
        <end position="403"/>
    </location>
</feature>
<dbReference type="GO" id="GO:0016020">
    <property type="term" value="C:membrane"/>
    <property type="evidence" value="ECO:0007669"/>
    <property type="project" value="UniProtKB-SubCell"/>
</dbReference>
<dbReference type="EMBL" id="SJOL01007241">
    <property type="protein sequence ID" value="TGZ63265.1"/>
    <property type="molecule type" value="Genomic_DNA"/>
</dbReference>
<keyword evidence="6" id="KW-0690">Ribosome biogenesis</keyword>
<dbReference type="GO" id="GO:0030515">
    <property type="term" value="F:snoRNA binding"/>
    <property type="evidence" value="ECO:0007669"/>
    <property type="project" value="InterPro"/>
</dbReference>
<comment type="similarity">
    <text evidence="15">Belongs to the amiloride-sensitive sodium channel (TC 1.A.6) family.</text>
</comment>
<dbReference type="Gene3D" id="1.10.287.4070">
    <property type="match status" value="1"/>
</dbReference>
<evidence type="ECO:0000256" key="10">
    <source>
        <dbReference type="ARBA" id="ARBA00023065"/>
    </source>
</evidence>
<dbReference type="Gene3D" id="1.10.246.90">
    <property type="entry name" value="Nop domain"/>
    <property type="match status" value="1"/>
</dbReference>
<dbReference type="InterPro" id="IPR002687">
    <property type="entry name" value="Nop_dom"/>
</dbReference>
<dbReference type="Pfam" id="PF08156">
    <property type="entry name" value="NOP5NT"/>
    <property type="match status" value="1"/>
</dbReference>
<evidence type="ECO:0000256" key="16">
    <source>
        <dbReference type="SAM" id="Phobius"/>
    </source>
</evidence>
<evidence type="ECO:0000256" key="8">
    <source>
        <dbReference type="ARBA" id="ARBA00022989"/>
    </source>
</evidence>
<keyword evidence="19" id="KW-1185">Reference proteome</keyword>
<evidence type="ECO:0000256" key="13">
    <source>
        <dbReference type="ARBA" id="ARBA00023242"/>
    </source>
</evidence>
<gene>
    <name evidence="18" type="ORF">CRM22_007018</name>
</gene>
<evidence type="ECO:0000256" key="3">
    <source>
        <dbReference type="ARBA" id="ARBA00009211"/>
    </source>
</evidence>
<protein>
    <recommendedName>
        <fullName evidence="17">Nop domain-containing protein</fullName>
    </recommendedName>
</protein>
<comment type="similarity">
    <text evidence="3">Belongs to the NOP5/NOP56 family.</text>
</comment>
<dbReference type="InterPro" id="IPR036070">
    <property type="entry name" value="Nop_dom_sf"/>
</dbReference>
<sequence>MLVLFETAAGYAVFKVHDEAGAREVSDLSKAFEDTTAMSQLVQLEKFVQFKDTRDALAAVTDVVEGRISKKLKKLLKKLYVKELRDDVLAVADKKLSMDISSKMNISTISDSAVQNLMRAIRCHLSSLLPVVDDGHLTRMRLGLAHSLDRYKLKCNPDKIDTMIVQAVGLLDELDKEINNYIMRTKEMYGWHFPELSKIVTDNVAYVKVVKRIGHRESATTIDLSDLVPDDVCAQIREASIVSLGTEVVDADIEMINGMCDQVLEVAESRTNLQDYVMKRMIAVAPNLSALVGELLGARLIARAGTLVNLAKHPSSTVQILGAEKALFRALKSQHNTPKYGILYHASLINQAEPKLKGKMSRMLAAKASLSARLDALGEEGADTELGIRSRAYLENRLRQLEEGTRPIKTVPHHSDRGISNMSSNEQLPPMAVRRFSTLLEDEEERRLEAKVERNLDRFRQSRWGIWMDFAETTTLHGPIHITATKGKLRIYYVIVVAMMAGMFFAHASYLFKQFLSFPVLTEIKYGNIDFTYPDITICPNAPFTDAEIAENAKLHATLNNTIKFWSEARRVNFGSPTAHAKRSFLSTFYRWSHEIGKKPHQHVLECQLKKEECMVNFIITEHPIYYRCFTLRVETKPPVPSGPTNGLRLILYRGQLEANPLLLVVEEEPVILQSITSKEAFRAKDGFFITFHERGTFPNFPVQHLPNGLSLRFGEAVRVGLDQVHYKAVNITGRMCINGDYAPQIELFRLDKLSESNAKPIEVSNSMAKFSYTRQACVAVLRQRLTYTKCKCFSESYAIPYSMRDVGEVWCHSLETSTINIIRIGETLECAESIANMTDIQIVEAVRPSSDGDGLPGCPLRCDRRMISIHSSLQTKLIQSLDPKILIPYFEIIELHHSTQKEEIFVKQDGPPIDPKDLIFLDIHPVTEMVNQN</sequence>
<evidence type="ECO:0000259" key="17">
    <source>
        <dbReference type="PROSITE" id="PS51358"/>
    </source>
</evidence>
<dbReference type="Pfam" id="PF01798">
    <property type="entry name" value="Nop"/>
    <property type="match status" value="1"/>
</dbReference>
<evidence type="ECO:0000256" key="9">
    <source>
        <dbReference type="ARBA" id="ARBA00023053"/>
    </source>
</evidence>
<evidence type="ECO:0000313" key="18">
    <source>
        <dbReference type="EMBL" id="TGZ63265.1"/>
    </source>
</evidence>
<feature type="transmembrane region" description="Helical" evidence="16">
    <location>
        <begin position="491"/>
        <end position="512"/>
    </location>
</feature>
<comment type="caution">
    <text evidence="18">The sequence shown here is derived from an EMBL/GenBank/DDBJ whole genome shotgun (WGS) entry which is preliminary data.</text>
</comment>
<dbReference type="InterPro" id="IPR045056">
    <property type="entry name" value="Nop56/Nop58"/>
</dbReference>
<dbReference type="GO" id="GO:0005272">
    <property type="term" value="F:sodium channel activity"/>
    <property type="evidence" value="ECO:0007669"/>
    <property type="project" value="UniProtKB-KW"/>
</dbReference>
<evidence type="ECO:0000256" key="15">
    <source>
        <dbReference type="RuleBase" id="RU000679"/>
    </source>
</evidence>
<keyword evidence="12 15" id="KW-0739">Sodium transport</keyword>
<evidence type="ECO:0000256" key="6">
    <source>
        <dbReference type="ARBA" id="ARBA00022517"/>
    </source>
</evidence>
<keyword evidence="14 15" id="KW-0407">Ion channel</keyword>
<evidence type="ECO:0000256" key="2">
    <source>
        <dbReference type="ARBA" id="ARBA00004604"/>
    </source>
</evidence>
<dbReference type="PANTHER" id="PTHR10894">
    <property type="entry name" value="NUCLEOLAR PROTEIN 5 NUCLEOLAR PROTEIN NOP5 NOP58"/>
    <property type="match status" value="1"/>
</dbReference>
<dbReference type="PROSITE" id="PS51358">
    <property type="entry name" value="NOP"/>
    <property type="match status" value="1"/>
</dbReference>
<dbReference type="Pfam" id="PF00858">
    <property type="entry name" value="ASC"/>
    <property type="match status" value="1"/>
</dbReference>
<evidence type="ECO:0000256" key="12">
    <source>
        <dbReference type="ARBA" id="ARBA00023201"/>
    </source>
</evidence>
<dbReference type="Proteomes" id="UP000308267">
    <property type="component" value="Unassembled WGS sequence"/>
</dbReference>